<evidence type="ECO:0000313" key="3">
    <source>
        <dbReference type="Proteomes" id="UP000680348"/>
    </source>
</evidence>
<keyword evidence="3" id="KW-1185">Reference proteome</keyword>
<sequence>MLNYALLGISVGGERSSMDKSQAQEFVSGISLLSLIWIKAECRFDAIVSRWRGRPGLAGFTCYWRFIMTTQSSNFTRIGVFALGVLAAFAGSGIAAPWSGYSDPQDGQAVVIQVQNQGQGGPYRVYRGGGINGTYGLRPPHSAQARRDAASRAMPRRLCWMGGHDDGTGRGMYMPC</sequence>
<dbReference type="RefSeq" id="WP_188257925.1">
    <property type="nucleotide sequence ID" value="NZ_JABVCF010000024.1"/>
</dbReference>
<dbReference type="EMBL" id="JAGWCR010000024">
    <property type="protein sequence ID" value="MBS3652374.1"/>
    <property type="molecule type" value="Genomic_DNA"/>
</dbReference>
<protein>
    <submittedName>
        <fullName evidence="2">Uncharacterized protein</fullName>
    </submittedName>
</protein>
<dbReference type="Proteomes" id="UP000680348">
    <property type="component" value="Unassembled WGS sequence"/>
</dbReference>
<reference evidence="2" key="1">
    <citation type="submission" date="2021-04" db="EMBL/GenBank/DDBJ databases">
        <title>Pseudaminobacter soli sp. nov., isolated from paddy soil contaminated by heavy metals.</title>
        <authorList>
            <person name="Zhang K."/>
        </authorList>
    </citation>
    <scope>NUCLEOTIDE SEQUENCE</scope>
    <source>
        <strain evidence="2">19-2017</strain>
    </source>
</reference>
<feature type="transmembrane region" description="Helical" evidence="1">
    <location>
        <begin position="78"/>
        <end position="98"/>
    </location>
</feature>
<keyword evidence="1" id="KW-1133">Transmembrane helix</keyword>
<proteinExistence type="predicted"/>
<evidence type="ECO:0000256" key="1">
    <source>
        <dbReference type="SAM" id="Phobius"/>
    </source>
</evidence>
<organism evidence="2 3">
    <name type="scientific">Pseudaminobacter soli</name>
    <name type="common">ex Zhang et al. 2022</name>
    <dbReference type="NCBI Taxonomy" id="2831468"/>
    <lineage>
        <taxon>Bacteria</taxon>
        <taxon>Pseudomonadati</taxon>
        <taxon>Pseudomonadota</taxon>
        <taxon>Alphaproteobacteria</taxon>
        <taxon>Hyphomicrobiales</taxon>
        <taxon>Phyllobacteriaceae</taxon>
        <taxon>Pseudaminobacter</taxon>
    </lineage>
</organism>
<name>A0A942E204_9HYPH</name>
<accession>A0A942E204</accession>
<keyword evidence="1" id="KW-0812">Transmembrane</keyword>
<dbReference type="AlphaFoldDB" id="A0A942E204"/>
<evidence type="ECO:0000313" key="2">
    <source>
        <dbReference type="EMBL" id="MBS3652374.1"/>
    </source>
</evidence>
<comment type="caution">
    <text evidence="2">The sequence shown here is derived from an EMBL/GenBank/DDBJ whole genome shotgun (WGS) entry which is preliminary data.</text>
</comment>
<gene>
    <name evidence="2" type="ORF">KEU06_27665</name>
</gene>
<keyword evidence="1" id="KW-0472">Membrane</keyword>